<evidence type="ECO:0000313" key="2">
    <source>
        <dbReference type="EMBL" id="VAX08846.1"/>
    </source>
</evidence>
<dbReference type="SUPFAM" id="SSF141371">
    <property type="entry name" value="PilZ domain-like"/>
    <property type="match status" value="1"/>
</dbReference>
<dbReference type="Pfam" id="PF07238">
    <property type="entry name" value="PilZ"/>
    <property type="match status" value="1"/>
</dbReference>
<dbReference type="EMBL" id="UOFY01000030">
    <property type="protein sequence ID" value="VAX08846.1"/>
    <property type="molecule type" value="Genomic_DNA"/>
</dbReference>
<feature type="domain" description="PilZ" evidence="1">
    <location>
        <begin position="7"/>
        <end position="94"/>
    </location>
</feature>
<dbReference type="Gene3D" id="2.40.10.220">
    <property type="entry name" value="predicted glycosyltransferase like domains"/>
    <property type="match status" value="1"/>
</dbReference>
<name>A0A3B1AS94_9ZZZZ</name>
<protein>
    <recommendedName>
        <fullName evidence="1">PilZ domain-containing protein</fullName>
    </recommendedName>
</protein>
<accession>A0A3B1AS94</accession>
<dbReference type="GO" id="GO:0035438">
    <property type="term" value="F:cyclic-di-GMP binding"/>
    <property type="evidence" value="ECO:0007669"/>
    <property type="project" value="InterPro"/>
</dbReference>
<organism evidence="2">
    <name type="scientific">hydrothermal vent metagenome</name>
    <dbReference type="NCBI Taxonomy" id="652676"/>
    <lineage>
        <taxon>unclassified sequences</taxon>
        <taxon>metagenomes</taxon>
        <taxon>ecological metagenomes</taxon>
    </lineage>
</organism>
<evidence type="ECO:0000259" key="1">
    <source>
        <dbReference type="Pfam" id="PF07238"/>
    </source>
</evidence>
<dbReference type="InterPro" id="IPR009875">
    <property type="entry name" value="PilZ_domain"/>
</dbReference>
<dbReference type="AlphaFoldDB" id="A0A3B1AS94"/>
<reference evidence="2" key="1">
    <citation type="submission" date="2018-06" db="EMBL/GenBank/DDBJ databases">
        <authorList>
            <person name="Zhirakovskaya E."/>
        </authorList>
    </citation>
    <scope>NUCLEOTIDE SEQUENCE</scope>
</reference>
<proteinExistence type="predicted"/>
<gene>
    <name evidence="2" type="ORF">MNBD_GAMMA25-704</name>
</gene>
<sequence>MPRDYDEKRDYIRISVDCEIKYSLADSELEESGKVTNLSGRGMMFMTEQPLEIENRVEVRIQPENNITPPLHANVRIVRVNKLRHSEGYEIGAVIQEILDD</sequence>